<dbReference type="InterPro" id="IPR011049">
    <property type="entry name" value="Serralysin-like_metalloprot_C"/>
</dbReference>
<name>A0ABT3J892_9RHOB</name>
<dbReference type="RefSeq" id="WP_264773285.1">
    <property type="nucleotide sequence ID" value="NZ_JAPDOG010000027.1"/>
</dbReference>
<dbReference type="SUPFAM" id="SSF55797">
    <property type="entry name" value="PR-1-like"/>
    <property type="match status" value="1"/>
</dbReference>
<dbReference type="CDD" id="cd05379">
    <property type="entry name" value="CAP_bacterial"/>
    <property type="match status" value="1"/>
</dbReference>
<dbReference type="InterPro" id="IPR050557">
    <property type="entry name" value="RTX_toxin/Mannuronan_C5-epim"/>
</dbReference>
<dbReference type="SUPFAM" id="SSF51120">
    <property type="entry name" value="beta-Roll"/>
    <property type="match status" value="2"/>
</dbReference>
<dbReference type="Gene3D" id="2.150.10.10">
    <property type="entry name" value="Serralysin-like metalloprotease, C-terminal"/>
    <property type="match status" value="4"/>
</dbReference>
<evidence type="ECO:0000313" key="3">
    <source>
        <dbReference type="EMBL" id="MCW3783906.1"/>
    </source>
</evidence>
<dbReference type="InterPro" id="IPR035940">
    <property type="entry name" value="CAP_sf"/>
</dbReference>
<accession>A0ABT3J892</accession>
<evidence type="ECO:0000313" key="4">
    <source>
        <dbReference type="Proteomes" id="UP001207582"/>
    </source>
</evidence>
<keyword evidence="2" id="KW-0964">Secreted</keyword>
<evidence type="ECO:0000256" key="1">
    <source>
        <dbReference type="ARBA" id="ARBA00004613"/>
    </source>
</evidence>
<proteinExistence type="predicted"/>
<dbReference type="InterPro" id="IPR001343">
    <property type="entry name" value="Hemolysn_Ca-bd"/>
</dbReference>
<protein>
    <recommendedName>
        <fullName evidence="5">Hemolysin-type calcium-binding repeat-containing protein</fullName>
    </recommendedName>
</protein>
<evidence type="ECO:0008006" key="5">
    <source>
        <dbReference type="Google" id="ProtNLM"/>
    </source>
</evidence>
<dbReference type="Gene3D" id="3.40.33.10">
    <property type="entry name" value="CAP"/>
    <property type="match status" value="1"/>
</dbReference>
<dbReference type="PANTHER" id="PTHR38340">
    <property type="entry name" value="S-LAYER PROTEIN"/>
    <property type="match status" value="1"/>
</dbReference>
<gene>
    <name evidence="3" type="ORF">OM960_20440</name>
</gene>
<dbReference type="PRINTS" id="PR00313">
    <property type="entry name" value="CABNDNGRPT"/>
</dbReference>
<dbReference type="InterPro" id="IPR018511">
    <property type="entry name" value="Hemolysin-typ_Ca-bd_CS"/>
</dbReference>
<comment type="subcellular location">
    <subcellularLocation>
        <location evidence="1">Secreted</location>
    </subcellularLocation>
</comment>
<dbReference type="Proteomes" id="UP001207582">
    <property type="component" value="Unassembled WGS sequence"/>
</dbReference>
<keyword evidence="4" id="KW-1185">Reference proteome</keyword>
<sequence>MQEISAQEQLFIELTNRARLDPLGEAARFGIGLNDGLAAGTISGEALQVLAVNDILNKSALGHSTWMLDNDVFSHTGAGGTGSHQRIVNAGYALSGAWATGENLAFTGTTGSLDLETAIVAHHEGLFRSASHRVNTMNGFFREFGVAQVEGVFTQNAVDFNTSMTTVNFGRSGTSVFLTGVTYDDANGDGFYSIGEGRSGISFSVGGSSAASQAAGGYGLALAGGAAVPVRVTAGARMMDVSLDMSAGNVKLDVVGGTLLRSSASMTLGAGAVDAELLGSADLDLSGNDARNTLTGNKGANLLSGGGGSDWLYGLGGDDTIQGGGGNDLITGDAGHDRLFGDSGNDRVFGGSGDDLLMGGDGDDLLNGGAGTDSAVYYGSADLTVSLSVTGVQNTGQGLDELVSIENLGGAAGNDRLTGSEEINVIWGNAGNDIIDGLGGSDRLHGGTGHDRINGGAGNDFIFGEDGDDVIMGGIGNDFIDGGAGEDTATYSGSSGVTVSLAISGYQNTGQGNDRLTSIENLGGTSGNDVLTGNAGANKIWANSGNDTIDGGGGNDLLVGGAGADTFIFRTACDSDQVRDFALAQGDRLSLDDALWGGGKTAAEVVSTYASVTAEGVLFDFGGGDTILLSGLGMTAGLDAGIGIF</sequence>
<evidence type="ECO:0000256" key="2">
    <source>
        <dbReference type="ARBA" id="ARBA00022525"/>
    </source>
</evidence>
<dbReference type="PROSITE" id="PS00330">
    <property type="entry name" value="HEMOLYSIN_CALCIUM"/>
    <property type="match status" value="2"/>
</dbReference>
<reference evidence="3 4" key="1">
    <citation type="submission" date="2022-10" db="EMBL/GenBank/DDBJ databases">
        <title>Defluviimonas sp. CAU 1641 isolated from mud.</title>
        <authorList>
            <person name="Kim W."/>
        </authorList>
    </citation>
    <scope>NUCLEOTIDE SEQUENCE [LARGE SCALE GENOMIC DNA]</scope>
    <source>
        <strain evidence="3 4">CAU 1641</strain>
    </source>
</reference>
<comment type="caution">
    <text evidence="3">The sequence shown here is derived from an EMBL/GenBank/DDBJ whole genome shotgun (WGS) entry which is preliminary data.</text>
</comment>
<dbReference type="Pfam" id="PF00353">
    <property type="entry name" value="HemolysinCabind"/>
    <property type="match status" value="3"/>
</dbReference>
<dbReference type="PANTHER" id="PTHR38340:SF1">
    <property type="entry name" value="S-LAYER PROTEIN"/>
    <property type="match status" value="1"/>
</dbReference>
<dbReference type="EMBL" id="JAPDOG010000027">
    <property type="protein sequence ID" value="MCW3783906.1"/>
    <property type="molecule type" value="Genomic_DNA"/>
</dbReference>
<organism evidence="3 4">
    <name type="scientific">Defluviimonas salinarum</name>
    <dbReference type="NCBI Taxonomy" id="2992147"/>
    <lineage>
        <taxon>Bacteria</taxon>
        <taxon>Pseudomonadati</taxon>
        <taxon>Pseudomonadota</taxon>
        <taxon>Alphaproteobacteria</taxon>
        <taxon>Rhodobacterales</taxon>
        <taxon>Paracoccaceae</taxon>
        <taxon>Albidovulum</taxon>
    </lineage>
</organism>